<accession>F4QF19</accession>
<feature type="chain" id="PRO_5003316418" evidence="2">
    <location>
        <begin position="28"/>
        <end position="584"/>
    </location>
</feature>
<dbReference type="Proteomes" id="UP000007797">
    <property type="component" value="Unassembled WGS sequence"/>
</dbReference>
<protein>
    <submittedName>
        <fullName evidence="3">Uncharacterized protein</fullName>
    </submittedName>
</protein>
<sequence>MKSYQFIVLVFVLLLLLAPFNLKECNAQDEYAIHPDEVDSLEWIIKQYVIPWKINKTSNVLTDMEDVKYTDYVTVNTNGQLTRLKTPYYEEYFDDDGPPDKNLPFLNFTALEALDLQSIPRDGSINFMELTKAMPNLFRLTSAIEVDSYPEGFPYSKKIRNFQMLSQNVVTYPKNFNLLYWPSLNRLVSEPVPIGFGHGMGGSIVIGKLKTYFPYPFTLSDSMCGFDSVVSPSTTDFDNPRYAGSCFRCFYRDYTPFTRQLGPPPEPTGEGPYINDYIRESNCEVTITSVRYNGNSITVYGNNIIGGAKRGGDTLKPFQTRFGTITPIKQNSIFKYDRNSSLNSPDEDVPIGYSTLFKSFVVVKISFTPINMGDVQAINQVPFGIKVSIVLNYNHNILHTMSINGAPCKCEIIQILVYNNETINSSNNSNNNIGNYSILLTGYFGNISNTTIAKVEIDSVPCIVLMINSTTIECNMTIDSNHYNNQDLGVQQVETYIEIDSHSLSSTNIIYFNISNHQIIPSSSSSSNNDNYNDDDYQSKTKIYIIVSVVGAVILCTTFFIVRKVAINPKTTKQVKLRLGKLKK</sequence>
<organism evidence="3 4">
    <name type="scientific">Cavenderia fasciculata</name>
    <name type="common">Slime mold</name>
    <name type="synonym">Dictyostelium fasciculatum</name>
    <dbReference type="NCBI Taxonomy" id="261658"/>
    <lineage>
        <taxon>Eukaryota</taxon>
        <taxon>Amoebozoa</taxon>
        <taxon>Evosea</taxon>
        <taxon>Eumycetozoa</taxon>
        <taxon>Dictyostelia</taxon>
        <taxon>Acytosteliales</taxon>
        <taxon>Cavenderiaceae</taxon>
        <taxon>Cavenderia</taxon>
    </lineage>
</organism>
<gene>
    <name evidence="3" type="ORF">DFA_11139</name>
</gene>
<dbReference type="RefSeq" id="XP_004350082.1">
    <property type="nucleotide sequence ID" value="XM_004350032.1"/>
</dbReference>
<feature type="transmembrane region" description="Helical" evidence="1">
    <location>
        <begin position="543"/>
        <end position="562"/>
    </location>
</feature>
<keyword evidence="2" id="KW-0732">Signal</keyword>
<keyword evidence="4" id="KW-1185">Reference proteome</keyword>
<evidence type="ECO:0000256" key="1">
    <source>
        <dbReference type="SAM" id="Phobius"/>
    </source>
</evidence>
<name>F4QF19_CACFS</name>
<keyword evidence="1" id="KW-0812">Transmembrane</keyword>
<dbReference type="GeneID" id="14866268"/>
<feature type="signal peptide" evidence="2">
    <location>
        <begin position="1"/>
        <end position="27"/>
    </location>
</feature>
<evidence type="ECO:0000256" key="2">
    <source>
        <dbReference type="SAM" id="SignalP"/>
    </source>
</evidence>
<keyword evidence="1" id="KW-0472">Membrane</keyword>
<dbReference type="AlphaFoldDB" id="F4QF19"/>
<keyword evidence="1" id="KW-1133">Transmembrane helix</keyword>
<reference evidence="4" key="1">
    <citation type="journal article" date="2011" name="Genome Res.">
        <title>Phylogeny-wide analysis of social amoeba genomes highlights ancient origins for complex intercellular communication.</title>
        <authorList>
            <person name="Heidel A.J."/>
            <person name="Lawal H.M."/>
            <person name="Felder M."/>
            <person name="Schilde C."/>
            <person name="Helps N.R."/>
            <person name="Tunggal B."/>
            <person name="Rivero F."/>
            <person name="John U."/>
            <person name="Schleicher M."/>
            <person name="Eichinger L."/>
            <person name="Platzer M."/>
            <person name="Noegel A.A."/>
            <person name="Schaap P."/>
            <person name="Gloeckner G."/>
        </authorList>
    </citation>
    <scope>NUCLEOTIDE SEQUENCE [LARGE SCALE GENOMIC DNA]</scope>
    <source>
        <strain evidence="4">SH3</strain>
    </source>
</reference>
<dbReference type="KEGG" id="dfa:DFA_11139"/>
<proteinExistence type="predicted"/>
<evidence type="ECO:0000313" key="4">
    <source>
        <dbReference type="Proteomes" id="UP000007797"/>
    </source>
</evidence>
<dbReference type="EMBL" id="GL883029">
    <property type="protein sequence ID" value="EGG13378.1"/>
    <property type="molecule type" value="Genomic_DNA"/>
</dbReference>
<evidence type="ECO:0000313" key="3">
    <source>
        <dbReference type="EMBL" id="EGG13378.1"/>
    </source>
</evidence>